<dbReference type="Pfam" id="PF00535">
    <property type="entry name" value="Glycos_transf_2"/>
    <property type="match status" value="1"/>
</dbReference>
<dbReference type="InterPro" id="IPR029044">
    <property type="entry name" value="Nucleotide-diphossugar_trans"/>
</dbReference>
<dbReference type="RefSeq" id="WP_270055386.1">
    <property type="nucleotide sequence ID" value="NZ_CP115149.1"/>
</dbReference>
<evidence type="ECO:0000259" key="2">
    <source>
        <dbReference type="Pfam" id="PF00535"/>
    </source>
</evidence>
<dbReference type="PANTHER" id="PTHR43685:SF2">
    <property type="entry name" value="GLYCOSYLTRANSFERASE 2-LIKE DOMAIN-CONTAINING PROTEIN"/>
    <property type="match status" value="1"/>
</dbReference>
<reference evidence="3 4" key="1">
    <citation type="journal article" date="2023" name="ISME J.">
        <title>Thermophilic Dehalococcoidia with unusual traits shed light on an unexpected past.</title>
        <authorList>
            <person name="Palmer M."/>
            <person name="Covington J.K."/>
            <person name="Zhou E.M."/>
            <person name="Thomas S.C."/>
            <person name="Habib N."/>
            <person name="Seymour C.O."/>
            <person name="Lai D."/>
            <person name="Johnston J."/>
            <person name="Hashimi A."/>
            <person name="Jiao J.Y."/>
            <person name="Muok A.R."/>
            <person name="Liu L."/>
            <person name="Xian W.D."/>
            <person name="Zhi X.Y."/>
            <person name="Li M.M."/>
            <person name="Silva L.P."/>
            <person name="Bowen B.P."/>
            <person name="Louie K."/>
            <person name="Briegel A."/>
            <person name="Pett-Ridge J."/>
            <person name="Weber P.K."/>
            <person name="Tocheva E.I."/>
            <person name="Woyke T."/>
            <person name="Northen T.R."/>
            <person name="Mayali X."/>
            <person name="Li W.J."/>
            <person name="Hedlund B.P."/>
        </authorList>
    </citation>
    <scope>NUCLEOTIDE SEQUENCE [LARGE SCALE GENOMIC DNA]</scope>
    <source>
        <strain evidence="3 4">YIM 72310</strain>
    </source>
</reference>
<sequence>MSARTVSVIVPVKDDPRIAACLASLRADRPPGLEVEVIVIDNGSAPGFSAWLEGAARGDGVTLLRVPEPGVYAARNRGVEAARGDAVFFTDADCVVRPGWFAAGLAMLERGFDLAQGFSGALTGGRTAQLIQARYAARFRRLRAGSPTETDTRNLAVRRAVFDRLRFNEAYRRVGDTEFGLRAEAAGFRVGYAPAMRVEHAHDEDLRVFAAKQFCHGWGAQRLMTETPGLPWRGAQLRRWERHGGRIRRLPGRRALSRGLARGALLAAGALDRAGERLPWPAAYAAAAAIDKAALLAGHLAFEPGDPEPSPSGVLGRRLARD</sequence>
<keyword evidence="3" id="KW-0808">Transferase</keyword>
<protein>
    <submittedName>
        <fullName evidence="3">Glycosyltransferase</fullName>
        <ecNumber evidence="3">2.4.-.-</ecNumber>
    </submittedName>
</protein>
<evidence type="ECO:0000256" key="1">
    <source>
        <dbReference type="SAM" id="MobiDB-lite"/>
    </source>
</evidence>
<dbReference type="Proteomes" id="UP001212803">
    <property type="component" value="Chromosome"/>
</dbReference>
<evidence type="ECO:0000313" key="3">
    <source>
        <dbReference type="EMBL" id="WBL34858.1"/>
    </source>
</evidence>
<name>A0ABY7M4F1_9CHLR</name>
<accession>A0ABY7M4F1</accession>
<evidence type="ECO:0000313" key="4">
    <source>
        <dbReference type="Proteomes" id="UP001212803"/>
    </source>
</evidence>
<dbReference type="EMBL" id="CP115149">
    <property type="protein sequence ID" value="WBL34858.1"/>
    <property type="molecule type" value="Genomic_DNA"/>
</dbReference>
<dbReference type="SUPFAM" id="SSF53448">
    <property type="entry name" value="Nucleotide-diphospho-sugar transferases"/>
    <property type="match status" value="1"/>
</dbReference>
<proteinExistence type="predicted"/>
<dbReference type="Gene3D" id="3.90.550.10">
    <property type="entry name" value="Spore Coat Polysaccharide Biosynthesis Protein SpsA, Chain A"/>
    <property type="match status" value="1"/>
</dbReference>
<dbReference type="GO" id="GO:0016757">
    <property type="term" value="F:glycosyltransferase activity"/>
    <property type="evidence" value="ECO:0007669"/>
    <property type="project" value="UniProtKB-KW"/>
</dbReference>
<dbReference type="InterPro" id="IPR001173">
    <property type="entry name" value="Glyco_trans_2-like"/>
</dbReference>
<gene>
    <name evidence="3" type="ORF">O0235_08625</name>
</gene>
<dbReference type="PANTHER" id="PTHR43685">
    <property type="entry name" value="GLYCOSYLTRANSFERASE"/>
    <property type="match status" value="1"/>
</dbReference>
<keyword evidence="4" id="KW-1185">Reference proteome</keyword>
<dbReference type="EC" id="2.4.-.-" evidence="3"/>
<dbReference type="InterPro" id="IPR050834">
    <property type="entry name" value="Glycosyltransf_2"/>
</dbReference>
<organism evidence="3 4">
    <name type="scientific">Tepidiforma flava</name>
    <dbReference type="NCBI Taxonomy" id="3004094"/>
    <lineage>
        <taxon>Bacteria</taxon>
        <taxon>Bacillati</taxon>
        <taxon>Chloroflexota</taxon>
        <taxon>Tepidiformia</taxon>
        <taxon>Tepidiformales</taxon>
        <taxon>Tepidiformaceae</taxon>
        <taxon>Tepidiforma</taxon>
    </lineage>
</organism>
<keyword evidence="3" id="KW-0328">Glycosyltransferase</keyword>
<feature type="region of interest" description="Disordered" evidence="1">
    <location>
        <begin position="302"/>
        <end position="322"/>
    </location>
</feature>
<feature type="domain" description="Glycosyltransferase 2-like" evidence="2">
    <location>
        <begin position="7"/>
        <end position="122"/>
    </location>
</feature>